<proteinExistence type="inferred from homology"/>
<comment type="catalytic activity">
    <reaction evidence="1">
        <text>beta-D-fructose 1,6-bisphosphate + H2O = beta-D-fructose 6-phosphate + phosphate</text>
        <dbReference type="Rhea" id="RHEA:11064"/>
        <dbReference type="ChEBI" id="CHEBI:15377"/>
        <dbReference type="ChEBI" id="CHEBI:32966"/>
        <dbReference type="ChEBI" id="CHEBI:43474"/>
        <dbReference type="ChEBI" id="CHEBI:57634"/>
        <dbReference type="EC" id="3.1.3.11"/>
    </reaction>
</comment>
<dbReference type="SUPFAM" id="SSF56655">
    <property type="entry name" value="Carbohydrate phosphatase"/>
    <property type="match status" value="1"/>
</dbReference>
<comment type="similarity">
    <text evidence="3 8">Belongs to the FBPase class 2 family.</text>
</comment>
<feature type="binding site" evidence="10">
    <location>
        <position position="219"/>
    </location>
    <ligand>
        <name>substrate</name>
    </ligand>
</feature>
<dbReference type="GO" id="GO:0046872">
    <property type="term" value="F:metal ion binding"/>
    <property type="evidence" value="ECO:0007669"/>
    <property type="project" value="UniProtKB-KW"/>
</dbReference>
<dbReference type="OrthoDB" id="9779353at2"/>
<feature type="binding site" evidence="10">
    <location>
        <begin position="173"/>
        <end position="175"/>
    </location>
    <ligand>
        <name>substrate</name>
    </ligand>
</feature>
<dbReference type="GO" id="GO:0006094">
    <property type="term" value="P:gluconeogenesis"/>
    <property type="evidence" value="ECO:0007669"/>
    <property type="project" value="UniProtKB-UniPathway"/>
</dbReference>
<keyword evidence="12" id="KW-1185">Reference proteome</keyword>
<dbReference type="GO" id="GO:0030388">
    <property type="term" value="P:fructose 1,6-bisphosphate metabolic process"/>
    <property type="evidence" value="ECO:0007669"/>
    <property type="project" value="TreeGrafter"/>
</dbReference>
<evidence type="ECO:0000256" key="5">
    <source>
        <dbReference type="ARBA" id="ARBA00022801"/>
    </source>
</evidence>
<reference evidence="11 12" key="1">
    <citation type="submission" date="2017-06" db="EMBL/GenBank/DDBJ databases">
        <authorList>
            <person name="Kim H.J."/>
            <person name="Triplett B.A."/>
        </authorList>
    </citation>
    <scope>NUCLEOTIDE SEQUENCE [LARGE SCALE GENOMIC DNA]</scope>
    <source>
        <strain evidence="11 12">CGMCC 4.5593</strain>
    </source>
</reference>
<evidence type="ECO:0000313" key="11">
    <source>
        <dbReference type="EMBL" id="SNT17795.1"/>
    </source>
</evidence>
<evidence type="ECO:0000256" key="6">
    <source>
        <dbReference type="ARBA" id="ARBA00023211"/>
    </source>
</evidence>
<dbReference type="FunFam" id="3.40.190.90:FF:000001">
    <property type="entry name" value="Fructose-1,6-bisphosphatase"/>
    <property type="match status" value="1"/>
</dbReference>
<dbReference type="UniPathway" id="UPA00138"/>
<keyword evidence="7 8" id="KW-0119">Carbohydrate metabolism</keyword>
<dbReference type="InterPro" id="IPR004464">
    <property type="entry name" value="FBPase_class-2/SBPase"/>
</dbReference>
<keyword evidence="4 9" id="KW-0479">Metal-binding</keyword>
<evidence type="ECO:0000256" key="8">
    <source>
        <dbReference type="PIRNR" id="PIRNR004532"/>
    </source>
</evidence>
<dbReference type="PIRSF" id="PIRSF004532">
    <property type="entry name" value="GlpX"/>
    <property type="match status" value="1"/>
</dbReference>
<dbReference type="EMBL" id="FZPH01000003">
    <property type="protein sequence ID" value="SNT17795.1"/>
    <property type="molecule type" value="Genomic_DNA"/>
</dbReference>
<dbReference type="GO" id="GO:0042132">
    <property type="term" value="F:fructose 1,6-bisphosphate 1-phosphatase activity"/>
    <property type="evidence" value="ECO:0007669"/>
    <property type="project" value="UniProtKB-EC"/>
</dbReference>
<evidence type="ECO:0000256" key="3">
    <source>
        <dbReference type="ARBA" id="ARBA00008989"/>
    </source>
</evidence>
<feature type="binding site" evidence="9">
    <location>
        <position position="41"/>
    </location>
    <ligand>
        <name>Mn(2+)</name>
        <dbReference type="ChEBI" id="CHEBI:29035"/>
        <label>1</label>
    </ligand>
</feature>
<feature type="binding site" evidence="9">
    <location>
        <position position="96"/>
    </location>
    <ligand>
        <name>Mn(2+)</name>
        <dbReference type="ChEBI" id="CHEBI:29035"/>
        <label>2</label>
    </ligand>
</feature>
<evidence type="ECO:0000256" key="9">
    <source>
        <dbReference type="PIRSR" id="PIRSR004532-1"/>
    </source>
</evidence>
<gene>
    <name evidence="11" type="ORF">SAMN05421812_103558</name>
</gene>
<keyword evidence="5" id="KW-0378">Hydrolase</keyword>
<comment type="cofactor">
    <cofactor evidence="9">
        <name>Mn(2+)</name>
        <dbReference type="ChEBI" id="CHEBI:29035"/>
    </cofactor>
</comment>
<organism evidence="11 12">
    <name type="scientific">Asanoa hainanensis</name>
    <dbReference type="NCBI Taxonomy" id="560556"/>
    <lineage>
        <taxon>Bacteria</taxon>
        <taxon>Bacillati</taxon>
        <taxon>Actinomycetota</taxon>
        <taxon>Actinomycetes</taxon>
        <taxon>Micromonosporales</taxon>
        <taxon>Micromonosporaceae</taxon>
        <taxon>Asanoa</taxon>
    </lineage>
</organism>
<dbReference type="RefSeq" id="WP_089247150.1">
    <property type="nucleotide sequence ID" value="NZ_FZPH01000003.1"/>
</dbReference>
<sequence length="340" mass="36072">MSAKIPQDLDRNLALDLVRVTEAAAMAAGRWVGRGDKEGGDGAAVDAMRKLINSIQMRGVVVIGEGEKDNAPMLFNGEEVGDGTGPEVDVAVDPIDGTTLMSKGMPNALAVLAVAERGAMFDPSAVFYMEKLVVGPDCADVIDINAGVTENLRRIAKVKKSSVSDVTVCILDRPRHEQLVQEVRQAGAMIRFISDGDIAGAIYAARDTSEVDVLMGIGGTPEGITAACALKCMGGAMQAKLWPRDAAEREKALAGGHDLDRVLHTDDLVSGDNAFFVATGVTSGDLLRGVHYRAGGAYTQSIVMRSKSGTIRIIDSYHRLEKLALYSSVDFDGRPIAEQP</sequence>
<dbReference type="CDD" id="cd01516">
    <property type="entry name" value="FBPase_glpX"/>
    <property type="match status" value="1"/>
</dbReference>
<feature type="binding site" evidence="10">
    <location>
        <begin position="96"/>
        <end position="98"/>
    </location>
    <ligand>
        <name>substrate</name>
    </ligand>
</feature>
<feature type="binding site" evidence="10">
    <location>
        <position position="128"/>
    </location>
    <ligand>
        <name>substrate</name>
    </ligand>
</feature>
<dbReference type="Pfam" id="PF03320">
    <property type="entry name" value="FBPase_glpX"/>
    <property type="match status" value="1"/>
</dbReference>
<evidence type="ECO:0000256" key="7">
    <source>
        <dbReference type="ARBA" id="ARBA00023277"/>
    </source>
</evidence>
<dbReference type="Gene3D" id="3.30.540.10">
    <property type="entry name" value="Fructose-1,6-Bisphosphatase, subunit A, domain 1"/>
    <property type="match status" value="1"/>
</dbReference>
<feature type="binding site" evidence="10">
    <location>
        <begin position="195"/>
        <end position="197"/>
    </location>
    <ligand>
        <name>substrate</name>
    </ligand>
</feature>
<feature type="binding site" evidence="9">
    <location>
        <position position="222"/>
    </location>
    <ligand>
        <name>Mn(2+)</name>
        <dbReference type="ChEBI" id="CHEBI:29035"/>
        <label>2</label>
    </ligand>
</feature>
<evidence type="ECO:0000256" key="10">
    <source>
        <dbReference type="PIRSR" id="PIRSR004532-2"/>
    </source>
</evidence>
<name>A0A239KI99_9ACTN</name>
<comment type="pathway">
    <text evidence="2">Carbohydrate biosynthesis; gluconeogenesis.</text>
</comment>
<evidence type="ECO:0000256" key="2">
    <source>
        <dbReference type="ARBA" id="ARBA00004742"/>
    </source>
</evidence>
<dbReference type="PANTHER" id="PTHR30447">
    <property type="entry name" value="FRUCTOSE-1,6-BISPHOSPHATASE CLASS 2"/>
    <property type="match status" value="1"/>
</dbReference>
<feature type="binding site" evidence="9">
    <location>
        <position position="93"/>
    </location>
    <ligand>
        <name>Mn(2+)</name>
        <dbReference type="ChEBI" id="CHEBI:29035"/>
        <label>2</label>
    </ligand>
</feature>
<dbReference type="PANTHER" id="PTHR30447:SF0">
    <property type="entry name" value="FRUCTOSE-1,6-BISPHOSPHATASE 1 CLASS 2-RELATED"/>
    <property type="match status" value="1"/>
</dbReference>
<dbReference type="AlphaFoldDB" id="A0A239KI99"/>
<dbReference type="GO" id="GO:0006071">
    <property type="term" value="P:glycerol metabolic process"/>
    <property type="evidence" value="ECO:0007669"/>
    <property type="project" value="InterPro"/>
</dbReference>
<dbReference type="Proteomes" id="UP000198362">
    <property type="component" value="Unassembled WGS sequence"/>
</dbReference>
<dbReference type="NCBIfam" id="TIGR00330">
    <property type="entry name" value="glpX"/>
    <property type="match status" value="1"/>
</dbReference>
<protein>
    <recommendedName>
        <fullName evidence="8">Fructose-1,6-bisphosphatase</fullName>
    </recommendedName>
</protein>
<dbReference type="Gene3D" id="3.40.190.90">
    <property type="match status" value="1"/>
</dbReference>
<evidence type="ECO:0000256" key="4">
    <source>
        <dbReference type="ARBA" id="ARBA00022723"/>
    </source>
</evidence>
<feature type="binding site" evidence="9">
    <location>
        <position position="65"/>
    </location>
    <ligand>
        <name>Mn(2+)</name>
        <dbReference type="ChEBI" id="CHEBI:29035"/>
        <label>1</label>
    </ligand>
</feature>
<evidence type="ECO:0000313" key="12">
    <source>
        <dbReference type="Proteomes" id="UP000198362"/>
    </source>
</evidence>
<dbReference type="GO" id="GO:0005829">
    <property type="term" value="C:cytosol"/>
    <property type="evidence" value="ECO:0007669"/>
    <property type="project" value="TreeGrafter"/>
</dbReference>
<accession>A0A239KI99</accession>
<keyword evidence="6 9" id="KW-0464">Manganese</keyword>
<evidence type="ECO:0000256" key="1">
    <source>
        <dbReference type="ARBA" id="ARBA00001273"/>
    </source>
</evidence>